<organism evidence="1 2">
    <name type="scientific">Candidatus Magasanikbacteria bacterium RIFOXYC2_FULL_40_16</name>
    <dbReference type="NCBI Taxonomy" id="1798703"/>
    <lineage>
        <taxon>Bacteria</taxon>
        <taxon>Candidatus Magasanikiibacteriota</taxon>
    </lineage>
</organism>
<dbReference type="AlphaFoldDB" id="A0A1F6NZU4"/>
<gene>
    <name evidence="1" type="ORF">A2469_04530</name>
</gene>
<protein>
    <submittedName>
        <fullName evidence="1">Uncharacterized protein</fullName>
    </submittedName>
</protein>
<evidence type="ECO:0000313" key="1">
    <source>
        <dbReference type="EMBL" id="OGH89435.1"/>
    </source>
</evidence>
<name>A0A1F6NZU4_9BACT</name>
<reference evidence="1 2" key="1">
    <citation type="journal article" date="2016" name="Nat. Commun.">
        <title>Thousands of microbial genomes shed light on interconnected biogeochemical processes in an aquifer system.</title>
        <authorList>
            <person name="Anantharaman K."/>
            <person name="Brown C.T."/>
            <person name="Hug L.A."/>
            <person name="Sharon I."/>
            <person name="Castelle C.J."/>
            <person name="Probst A.J."/>
            <person name="Thomas B.C."/>
            <person name="Singh A."/>
            <person name="Wilkins M.J."/>
            <person name="Karaoz U."/>
            <person name="Brodie E.L."/>
            <person name="Williams K.H."/>
            <person name="Hubbard S.S."/>
            <person name="Banfield J.F."/>
        </authorList>
    </citation>
    <scope>NUCLEOTIDE SEQUENCE [LARGE SCALE GENOMIC DNA]</scope>
</reference>
<dbReference type="EMBL" id="MFQY01000047">
    <property type="protein sequence ID" value="OGH89435.1"/>
    <property type="molecule type" value="Genomic_DNA"/>
</dbReference>
<accession>A0A1F6NZU4</accession>
<evidence type="ECO:0000313" key="2">
    <source>
        <dbReference type="Proteomes" id="UP000178895"/>
    </source>
</evidence>
<proteinExistence type="predicted"/>
<dbReference type="Proteomes" id="UP000178895">
    <property type="component" value="Unassembled WGS sequence"/>
</dbReference>
<comment type="caution">
    <text evidence="1">The sequence shown here is derived from an EMBL/GenBank/DDBJ whole genome shotgun (WGS) entry which is preliminary data.</text>
</comment>
<sequence length="196" mass="21669">MAKYDGWTYGETEALLNIIGGADVARKVLRGESKLTVVEIVPQPLLTLAGTVKVQPVNKLGVNEFFNENNSSVRISYVGDNFKEWFYGKEEEQPNANETVLRYHTLNRRSVDGPIIKELGGEDKVKVTLSHVAALMLEQSNGERGALLTNSYADIFYVHDVAVNVYWLGFGWYVVAYSVGDPGGWNAGGRVFSCDS</sequence>